<sequence>MDMGSNSSLYNEQLDGRMYKTQFSFTPGGVGRNMCEAMHKLGCSPDFLTVIGDDYFGDQVKSSIPAASRRLMRTSNGKGTAQCKIVFDKVGNCQMLMGDMDVHGEITPQIVADNEDVIKKSPLVVLEANLSLDAINSVLQVADKHGIPGE</sequence>
<dbReference type="Gene3D" id="3.40.1190.20">
    <property type="match status" value="1"/>
</dbReference>
<dbReference type="GO" id="GO:0046872">
    <property type="term" value="F:metal ion binding"/>
    <property type="evidence" value="ECO:0007669"/>
    <property type="project" value="UniProtKB-KW"/>
</dbReference>
<organism evidence="3 4">
    <name type="scientific">Phyllotreta striolata</name>
    <name type="common">Striped flea beetle</name>
    <name type="synonym">Crioceris striolata</name>
    <dbReference type="NCBI Taxonomy" id="444603"/>
    <lineage>
        <taxon>Eukaryota</taxon>
        <taxon>Metazoa</taxon>
        <taxon>Ecdysozoa</taxon>
        <taxon>Arthropoda</taxon>
        <taxon>Hexapoda</taxon>
        <taxon>Insecta</taxon>
        <taxon>Pterygota</taxon>
        <taxon>Neoptera</taxon>
        <taxon>Endopterygota</taxon>
        <taxon>Coleoptera</taxon>
        <taxon>Polyphaga</taxon>
        <taxon>Cucujiformia</taxon>
        <taxon>Chrysomeloidea</taxon>
        <taxon>Chrysomelidae</taxon>
        <taxon>Galerucinae</taxon>
        <taxon>Alticini</taxon>
        <taxon>Phyllotreta</taxon>
    </lineage>
</organism>
<dbReference type="PANTHER" id="PTHR42909">
    <property type="entry name" value="ZGC:136858"/>
    <property type="match status" value="1"/>
</dbReference>
<reference evidence="3" key="1">
    <citation type="submission" date="2022-01" db="EMBL/GenBank/DDBJ databases">
        <authorList>
            <person name="King R."/>
        </authorList>
    </citation>
    <scope>NUCLEOTIDE SEQUENCE</scope>
</reference>
<accession>A0A9N9TV73</accession>
<name>A0A9N9TV73_PHYSR</name>
<evidence type="ECO:0000313" key="3">
    <source>
        <dbReference type="EMBL" id="CAG9863283.1"/>
    </source>
</evidence>
<dbReference type="GO" id="GO:0006796">
    <property type="term" value="P:phosphate-containing compound metabolic process"/>
    <property type="evidence" value="ECO:0007669"/>
    <property type="project" value="UniProtKB-ARBA"/>
</dbReference>
<keyword evidence="1" id="KW-0479">Metal-binding</keyword>
<keyword evidence="4" id="KW-1185">Reference proteome</keyword>
<dbReference type="EMBL" id="OU900099">
    <property type="protein sequence ID" value="CAG9863283.1"/>
    <property type="molecule type" value="Genomic_DNA"/>
</dbReference>
<feature type="domain" description="Carbohydrate kinase PfkB" evidence="2">
    <location>
        <begin position="17"/>
        <end position="146"/>
    </location>
</feature>
<evidence type="ECO:0000256" key="1">
    <source>
        <dbReference type="ARBA" id="ARBA00022723"/>
    </source>
</evidence>
<dbReference type="Pfam" id="PF00294">
    <property type="entry name" value="PfkB"/>
    <property type="match status" value="1"/>
</dbReference>
<dbReference type="Proteomes" id="UP001153712">
    <property type="component" value="Chromosome 6"/>
</dbReference>
<dbReference type="InterPro" id="IPR011611">
    <property type="entry name" value="PfkB_dom"/>
</dbReference>
<dbReference type="OrthoDB" id="198885at2759"/>
<proteinExistence type="predicted"/>
<dbReference type="InterPro" id="IPR029056">
    <property type="entry name" value="Ribokinase-like"/>
</dbReference>
<dbReference type="AlphaFoldDB" id="A0A9N9TV73"/>
<dbReference type="PANTHER" id="PTHR42909:SF1">
    <property type="entry name" value="CARBOHYDRATE KINASE PFKB DOMAIN-CONTAINING PROTEIN"/>
    <property type="match status" value="1"/>
</dbReference>
<gene>
    <name evidence="3" type="ORF">PHYEVI_LOCUS9581</name>
</gene>
<dbReference type="GO" id="GO:0005737">
    <property type="term" value="C:cytoplasm"/>
    <property type="evidence" value="ECO:0007669"/>
    <property type="project" value="TreeGrafter"/>
</dbReference>
<evidence type="ECO:0000313" key="4">
    <source>
        <dbReference type="Proteomes" id="UP001153712"/>
    </source>
</evidence>
<evidence type="ECO:0000259" key="2">
    <source>
        <dbReference type="Pfam" id="PF00294"/>
    </source>
</evidence>
<dbReference type="GO" id="GO:0004730">
    <property type="term" value="F:pseudouridylate synthase activity"/>
    <property type="evidence" value="ECO:0007669"/>
    <property type="project" value="TreeGrafter"/>
</dbReference>
<protein>
    <recommendedName>
        <fullName evidence="2">Carbohydrate kinase PfkB domain-containing protein</fullName>
    </recommendedName>
</protein>
<dbReference type="SUPFAM" id="SSF53613">
    <property type="entry name" value="Ribokinase-like"/>
    <property type="match status" value="1"/>
</dbReference>
<dbReference type="GO" id="GO:0016798">
    <property type="term" value="F:hydrolase activity, acting on glycosyl bonds"/>
    <property type="evidence" value="ECO:0007669"/>
    <property type="project" value="TreeGrafter"/>
</dbReference>